<sequence length="348" mass="38866">MTRRVRRAPGFRRGVGRVPEGGVFAPRRPAGCPASAGHVSQRRRLQGGASREFYFRDTCDGWGSRILDVIGALISAERMGMRFAGVVAGREPCSISHDVLIAPAMQAFFGFADESEMYVDAVPNGTQSFRSLGDLQEQLEKGAIGDGARVCLDRGEGLGDVIVGTQISPTILASLRSRNTPLMQMHLAHFRSHIFHVAVHVRRDDVFSGSSAGMQRFTRDEWYIWLMNIMREKVPHAEFHVFSSLGSRGLHTSEDFDVYRNWGAIVHLDTEARETMAYMARADVLVTAKSTFSYVSALLNPNCVLFQRWKRKMPEWVELPLTRQGGINKGEVLIHQIASCMERQAIAR</sequence>
<protein>
    <recommendedName>
        <fullName evidence="3">Glycosyltransferase family 61 protein</fullName>
    </recommendedName>
</protein>
<keyword evidence="2" id="KW-1185">Reference proteome</keyword>
<comment type="caution">
    <text evidence="1">The sequence shown here is derived from an EMBL/GenBank/DDBJ whole genome shotgun (WGS) entry which is preliminary data.</text>
</comment>
<dbReference type="EMBL" id="CAUYUJ010001052">
    <property type="protein sequence ID" value="CAK0793916.1"/>
    <property type="molecule type" value="Genomic_DNA"/>
</dbReference>
<gene>
    <name evidence="1" type="ORF">PCOR1329_LOCUS4059</name>
</gene>
<evidence type="ECO:0000313" key="2">
    <source>
        <dbReference type="Proteomes" id="UP001189429"/>
    </source>
</evidence>
<proteinExistence type="predicted"/>
<evidence type="ECO:0000313" key="1">
    <source>
        <dbReference type="EMBL" id="CAK0793916.1"/>
    </source>
</evidence>
<reference evidence="1" key="1">
    <citation type="submission" date="2023-10" db="EMBL/GenBank/DDBJ databases">
        <authorList>
            <person name="Chen Y."/>
            <person name="Shah S."/>
            <person name="Dougan E. K."/>
            <person name="Thang M."/>
            <person name="Chan C."/>
        </authorList>
    </citation>
    <scope>NUCLEOTIDE SEQUENCE [LARGE SCALE GENOMIC DNA]</scope>
</reference>
<name>A0ABN9PQH3_9DINO</name>
<evidence type="ECO:0008006" key="3">
    <source>
        <dbReference type="Google" id="ProtNLM"/>
    </source>
</evidence>
<accession>A0ABN9PQH3</accession>
<dbReference type="Proteomes" id="UP001189429">
    <property type="component" value="Unassembled WGS sequence"/>
</dbReference>
<organism evidence="1 2">
    <name type="scientific">Prorocentrum cordatum</name>
    <dbReference type="NCBI Taxonomy" id="2364126"/>
    <lineage>
        <taxon>Eukaryota</taxon>
        <taxon>Sar</taxon>
        <taxon>Alveolata</taxon>
        <taxon>Dinophyceae</taxon>
        <taxon>Prorocentrales</taxon>
        <taxon>Prorocentraceae</taxon>
        <taxon>Prorocentrum</taxon>
    </lineage>
</organism>